<reference evidence="1" key="1">
    <citation type="submission" date="2023-04" db="EMBL/GenBank/DDBJ databases">
        <title>Phytophthora lilii NBRC 32176.</title>
        <authorList>
            <person name="Ichikawa N."/>
            <person name="Sato H."/>
            <person name="Tonouchi N."/>
        </authorList>
    </citation>
    <scope>NUCLEOTIDE SEQUENCE</scope>
    <source>
        <strain evidence="1">NBRC 32176</strain>
    </source>
</reference>
<sequence>MQLEAHVISNISIDPNAIASLSEKQDGGPRNLEIAWSTQPMARRSLALVVVTVWRSTGTTVSSVETGGNELLDLGVSTLAVGVTSQEVVNVFGVTNNAICTS</sequence>
<keyword evidence="2" id="KW-1185">Reference proteome</keyword>
<dbReference type="AlphaFoldDB" id="A0A9W6X0C7"/>
<dbReference type="Proteomes" id="UP001165083">
    <property type="component" value="Unassembled WGS sequence"/>
</dbReference>
<organism evidence="1 2">
    <name type="scientific">Phytophthora lilii</name>
    <dbReference type="NCBI Taxonomy" id="2077276"/>
    <lineage>
        <taxon>Eukaryota</taxon>
        <taxon>Sar</taxon>
        <taxon>Stramenopiles</taxon>
        <taxon>Oomycota</taxon>
        <taxon>Peronosporomycetes</taxon>
        <taxon>Peronosporales</taxon>
        <taxon>Peronosporaceae</taxon>
        <taxon>Phytophthora</taxon>
    </lineage>
</organism>
<protein>
    <submittedName>
        <fullName evidence="1">Unnamed protein product</fullName>
    </submittedName>
</protein>
<dbReference type="EMBL" id="BSXW01000547">
    <property type="protein sequence ID" value="GMF25287.1"/>
    <property type="molecule type" value="Genomic_DNA"/>
</dbReference>
<gene>
    <name evidence="1" type="ORF">Plil01_001041600</name>
</gene>
<comment type="caution">
    <text evidence="1">The sequence shown here is derived from an EMBL/GenBank/DDBJ whole genome shotgun (WGS) entry which is preliminary data.</text>
</comment>
<name>A0A9W6X0C7_9STRA</name>
<evidence type="ECO:0000313" key="2">
    <source>
        <dbReference type="Proteomes" id="UP001165083"/>
    </source>
</evidence>
<evidence type="ECO:0000313" key="1">
    <source>
        <dbReference type="EMBL" id="GMF25287.1"/>
    </source>
</evidence>
<proteinExistence type="predicted"/>
<accession>A0A9W6X0C7</accession>